<protein>
    <submittedName>
        <fullName evidence="1">Uncharacterized protein</fullName>
    </submittedName>
</protein>
<proteinExistence type="predicted"/>
<accession>A0A8H4UK52</accession>
<sequence>MAQRLGKAEIDGEDDAQLDDQGYIAPYRLYSADPAREQEDVLNDMSGYVWCRCLCGVNSRDVPIVASEPSDLRPKTRGCRMVESLVRIASPSTQGFLEWAGNVGAVQ</sequence>
<dbReference type="Proteomes" id="UP000635477">
    <property type="component" value="Unassembled WGS sequence"/>
</dbReference>
<dbReference type="AlphaFoldDB" id="A0A8H4UK52"/>
<comment type="caution">
    <text evidence="1">The sequence shown here is derived from an EMBL/GenBank/DDBJ whole genome shotgun (WGS) entry which is preliminary data.</text>
</comment>
<name>A0A8H4UK52_9HYPO</name>
<reference evidence="1" key="2">
    <citation type="submission" date="2020-05" db="EMBL/GenBank/DDBJ databases">
        <authorList>
            <person name="Kim H.-S."/>
            <person name="Proctor R.H."/>
            <person name="Brown D.W."/>
        </authorList>
    </citation>
    <scope>NUCLEOTIDE SEQUENCE</scope>
    <source>
        <strain evidence="1">NRRL 22465</strain>
    </source>
</reference>
<keyword evidence="2" id="KW-1185">Reference proteome</keyword>
<dbReference type="EMBL" id="JABEYC010000382">
    <property type="protein sequence ID" value="KAF4978294.1"/>
    <property type="molecule type" value="Genomic_DNA"/>
</dbReference>
<reference evidence="1" key="1">
    <citation type="journal article" date="2020" name="BMC Genomics">
        <title>Correction to: Identification and distribution of gene clusters required for synthesis of sphingolipid metabolism inhibitors in diverse species of the filamentous fungus Fusarium.</title>
        <authorList>
            <person name="Kim H.S."/>
            <person name="Lohmar J.M."/>
            <person name="Busman M."/>
            <person name="Brown D.W."/>
            <person name="Naumann T.A."/>
            <person name="Divon H.H."/>
            <person name="Lysoe E."/>
            <person name="Uhlig S."/>
            <person name="Proctor R.H."/>
        </authorList>
    </citation>
    <scope>NUCLEOTIDE SEQUENCE</scope>
    <source>
        <strain evidence="1">NRRL 22465</strain>
    </source>
</reference>
<organism evidence="1 2">
    <name type="scientific">Fusarium zealandicum</name>
    <dbReference type="NCBI Taxonomy" id="1053134"/>
    <lineage>
        <taxon>Eukaryota</taxon>
        <taxon>Fungi</taxon>
        <taxon>Dikarya</taxon>
        <taxon>Ascomycota</taxon>
        <taxon>Pezizomycotina</taxon>
        <taxon>Sordariomycetes</taxon>
        <taxon>Hypocreomycetidae</taxon>
        <taxon>Hypocreales</taxon>
        <taxon>Nectriaceae</taxon>
        <taxon>Fusarium</taxon>
        <taxon>Fusarium staphyleae species complex</taxon>
    </lineage>
</organism>
<gene>
    <name evidence="1" type="ORF">FZEAL_5305</name>
</gene>
<evidence type="ECO:0000313" key="1">
    <source>
        <dbReference type="EMBL" id="KAF4978294.1"/>
    </source>
</evidence>
<evidence type="ECO:0000313" key="2">
    <source>
        <dbReference type="Proteomes" id="UP000635477"/>
    </source>
</evidence>